<dbReference type="Proteomes" id="UP000294656">
    <property type="component" value="Unassembled WGS sequence"/>
</dbReference>
<reference evidence="1 2" key="1">
    <citation type="submission" date="2019-03" db="EMBL/GenBank/DDBJ databases">
        <title>Genomic Encyclopedia of Type Strains, Phase III (KMG-III): the genomes of soil and plant-associated and newly described type strains.</title>
        <authorList>
            <person name="Whitman W."/>
        </authorList>
    </citation>
    <scope>NUCLEOTIDE SEQUENCE [LARGE SCALE GENOMIC DNA]</scope>
    <source>
        <strain evidence="1 2">CECT 7378</strain>
    </source>
</reference>
<name>A0A4R6M8A9_9GAMM</name>
<proteinExistence type="predicted"/>
<organism evidence="1 2">
    <name type="scientific">Marinomonas balearica</name>
    <dbReference type="NCBI Taxonomy" id="491947"/>
    <lineage>
        <taxon>Bacteria</taxon>
        <taxon>Pseudomonadati</taxon>
        <taxon>Pseudomonadota</taxon>
        <taxon>Gammaproteobacteria</taxon>
        <taxon>Oceanospirillales</taxon>
        <taxon>Oceanospirillaceae</taxon>
        <taxon>Marinomonas</taxon>
    </lineage>
</organism>
<comment type="caution">
    <text evidence="1">The sequence shown here is derived from an EMBL/GenBank/DDBJ whole genome shotgun (WGS) entry which is preliminary data.</text>
</comment>
<accession>A0A4R6M8A9</accession>
<evidence type="ECO:0008006" key="3">
    <source>
        <dbReference type="Google" id="ProtNLM"/>
    </source>
</evidence>
<evidence type="ECO:0000313" key="2">
    <source>
        <dbReference type="Proteomes" id="UP000294656"/>
    </source>
</evidence>
<dbReference type="EMBL" id="SNXC01000012">
    <property type="protein sequence ID" value="TDO97584.1"/>
    <property type="molecule type" value="Genomic_DNA"/>
</dbReference>
<dbReference type="RefSeq" id="WP_133504142.1">
    <property type="nucleotide sequence ID" value="NZ_SNXC01000012.1"/>
</dbReference>
<keyword evidence="2" id="KW-1185">Reference proteome</keyword>
<dbReference type="AlphaFoldDB" id="A0A4R6M8A9"/>
<evidence type="ECO:0000313" key="1">
    <source>
        <dbReference type="EMBL" id="TDO97584.1"/>
    </source>
</evidence>
<protein>
    <recommendedName>
        <fullName evidence="3">Zn-dependent peptidase</fullName>
    </recommendedName>
</protein>
<sequence length="425" mass="48532">MRTMFDRNKPLFSRPVLAAIMVFATLGIWLLNLISSDVKLPSPDVTSWETESGIPVNWINMDPWGNGNKIIVKFVFEAEQTENRLTEATFDLLMGNSLPISQSTINQRLSPLSAKASSYVTPLQQTLQLTLNSEGNYLTPSLSVIENWLQHATFKPRSLVSWQKRHSDIKSDEQKLLDMLLISNGTPTDEISLDAINAYYTVIQQSTSHISIVGHLDKTSQTTLKRFLNTLSGHFKPRATSSIIPHIQPSSQLQFGEGHLHDSHSMLAVLQPASVQDWATYLIWARDAVARANNHAEINFMQWHLSLTTMPSYVWWSQQYASTQKESAPTPDHWMDYQDLQSYSDGQHFKLLKEQLLTQLKSRTLTPDWWAYISTQITHPNSSLALETFIENYSDALNSFTIEDYRNRLETLIDLNSYQEIQVNR</sequence>
<gene>
    <name evidence="1" type="ORF">DFP79_2406</name>
</gene>
<dbReference type="OrthoDB" id="6104154at2"/>